<reference evidence="1 2" key="1">
    <citation type="submission" date="2010-03" db="EMBL/GenBank/DDBJ databases">
        <title>The genome sequence of Ruminococcus torques L2-14.</title>
        <authorList>
            <consortium name="metaHIT consortium -- http://www.metahit.eu/"/>
            <person name="Pajon A."/>
            <person name="Turner K."/>
            <person name="Parkhill J."/>
            <person name="Duncan S."/>
            <person name="Flint H."/>
        </authorList>
    </citation>
    <scope>NUCLEOTIDE SEQUENCE [LARGE SCALE GENOMIC DNA]</scope>
    <source>
        <strain evidence="1 2">L2-14</strain>
    </source>
</reference>
<name>D4M155_9FIRM</name>
<dbReference type="HOGENOM" id="CLU_2071424_0_0_9"/>
<gene>
    <name evidence="1" type="ORF">RTO_01760</name>
</gene>
<reference evidence="1 2" key="2">
    <citation type="submission" date="2010-03" db="EMBL/GenBank/DDBJ databases">
        <authorList>
            <person name="Pajon A."/>
        </authorList>
    </citation>
    <scope>NUCLEOTIDE SEQUENCE [LARGE SCALE GENOMIC DNA]</scope>
    <source>
        <strain evidence="1 2">L2-14</strain>
    </source>
</reference>
<dbReference type="KEGG" id="rto:RTO_01760"/>
<evidence type="ECO:0000313" key="2">
    <source>
        <dbReference type="Proteomes" id="UP000008956"/>
    </source>
</evidence>
<accession>D4M155</accession>
<evidence type="ECO:0008006" key="3">
    <source>
        <dbReference type="Google" id="ProtNLM"/>
    </source>
</evidence>
<dbReference type="Proteomes" id="UP000008956">
    <property type="component" value="Chromosome"/>
</dbReference>
<proteinExistence type="predicted"/>
<sequence length="118" mass="14005">MKVKPFRLEEEDEKIIQKVQEEQGLKSEAAALRYILRQYSKNEKTVNGISMEVFRKMEEMQELTLDILNTILIDSRFDVCYPVSEEESEVLIKLKDHRKKKLANLKQKKDYKNKKKGV</sequence>
<evidence type="ECO:0000313" key="1">
    <source>
        <dbReference type="EMBL" id="CBL24967.1"/>
    </source>
</evidence>
<dbReference type="RefSeq" id="WP_004613499.1">
    <property type="nucleotide sequence ID" value="NC_021015.1"/>
</dbReference>
<organism evidence="1 2">
    <name type="scientific">[Ruminococcus] torques L2-14</name>
    <dbReference type="NCBI Taxonomy" id="657313"/>
    <lineage>
        <taxon>Bacteria</taxon>
        <taxon>Bacillati</taxon>
        <taxon>Bacillota</taxon>
        <taxon>Clostridia</taxon>
        <taxon>Lachnospirales</taxon>
        <taxon>Lachnospiraceae</taxon>
        <taxon>Mediterraneibacter</taxon>
    </lineage>
</organism>
<dbReference type="AlphaFoldDB" id="D4M155"/>
<dbReference type="PATRIC" id="fig|657313.3.peg.1528"/>
<dbReference type="EMBL" id="FP929055">
    <property type="protein sequence ID" value="CBL24967.1"/>
    <property type="molecule type" value="Genomic_DNA"/>
</dbReference>
<protein>
    <recommendedName>
        <fullName evidence="3">Ribbon-helix-helix protein, copG family</fullName>
    </recommendedName>
</protein>